<organism evidence="2 3">
    <name type="scientific">Saccharopolyspora thermophila</name>
    <dbReference type="NCBI Taxonomy" id="89367"/>
    <lineage>
        <taxon>Bacteria</taxon>
        <taxon>Bacillati</taxon>
        <taxon>Actinomycetota</taxon>
        <taxon>Actinomycetes</taxon>
        <taxon>Pseudonocardiales</taxon>
        <taxon>Pseudonocardiaceae</taxon>
        <taxon>Saccharopolyspora</taxon>
    </lineage>
</organism>
<evidence type="ECO:0000256" key="1">
    <source>
        <dbReference type="SAM" id="MobiDB-lite"/>
    </source>
</evidence>
<dbReference type="RefSeq" id="WP_346073225.1">
    <property type="nucleotide sequence ID" value="NZ_BAAAHC010000009.1"/>
</dbReference>
<evidence type="ECO:0000313" key="3">
    <source>
        <dbReference type="Proteomes" id="UP001500220"/>
    </source>
</evidence>
<proteinExistence type="predicted"/>
<comment type="caution">
    <text evidence="2">The sequence shown here is derived from an EMBL/GenBank/DDBJ whole genome shotgun (WGS) entry which is preliminary data.</text>
</comment>
<feature type="region of interest" description="Disordered" evidence="1">
    <location>
        <begin position="113"/>
        <end position="133"/>
    </location>
</feature>
<evidence type="ECO:0000313" key="2">
    <source>
        <dbReference type="EMBL" id="GAA0521209.1"/>
    </source>
</evidence>
<feature type="compositionally biased region" description="Basic and acidic residues" evidence="1">
    <location>
        <begin position="115"/>
        <end position="133"/>
    </location>
</feature>
<name>A0ABP3MIV5_9PSEU</name>
<dbReference type="Proteomes" id="UP001500220">
    <property type="component" value="Unassembled WGS sequence"/>
</dbReference>
<sequence length="556" mass="59740">MRRDPDLRTVRPVRQVLVVADNVTAMTRLLDVVDLFEGDFRVGLEFAWNSADPTPNGLADLFAAKGVFPLPPEEIGDSRFDLAITAGHSGLSGIRAPIVSVPHGIRYTKVVPEAGSRKPEAGSRKPEAGSRKPEAFGLSRDLVVHDGVPIPSAIVLSHHEQWARLRAAAPEAADVAHVIGDPCYDRLRASATWRLRYRRALGADDGETVLAISSTWREESLLGEVSELYERLLAELPVDEFRLVAILHPHIWYQHGPDAVHRWLAPHERSGLLVVPPERGWRAALVAADQLIGDHGSVTAYGAAIGLPTSLAAFPESRVAAGSAVAVLGSLAPRLDLAQPLLPQLQKAAAEHTPAKAAAVHEMITSCPDEAADRLRALCYSMLELDEPRTEPGVPPDTTAGLPDAPWPWRPTAMYVTGSVHSGRSVALDRYPAEMLRPEQIPSRSHLVVAADHPGRRMRAVADIAVLTDATAWGRHARTWLSDALSAQPGLQLAAAVDGGTCTVRTRSGEQVRLSGTGEPALHASAVFEWLAAGRDLADLSPGLTVNGHLVSVDLH</sequence>
<protein>
    <submittedName>
        <fullName evidence="2">Uncharacterized protein</fullName>
    </submittedName>
</protein>
<reference evidence="3" key="1">
    <citation type="journal article" date="2019" name="Int. J. Syst. Evol. Microbiol.">
        <title>The Global Catalogue of Microorganisms (GCM) 10K type strain sequencing project: providing services to taxonomists for standard genome sequencing and annotation.</title>
        <authorList>
            <consortium name="The Broad Institute Genomics Platform"/>
            <consortium name="The Broad Institute Genome Sequencing Center for Infectious Disease"/>
            <person name="Wu L."/>
            <person name="Ma J."/>
        </authorList>
    </citation>
    <scope>NUCLEOTIDE SEQUENCE [LARGE SCALE GENOMIC DNA]</scope>
    <source>
        <strain evidence="3">JCM 10664</strain>
    </source>
</reference>
<gene>
    <name evidence="2" type="ORF">GCM10009545_24130</name>
</gene>
<accession>A0ABP3MIV5</accession>
<dbReference type="EMBL" id="BAAAHC010000009">
    <property type="protein sequence ID" value="GAA0521209.1"/>
    <property type="molecule type" value="Genomic_DNA"/>
</dbReference>
<keyword evidence="3" id="KW-1185">Reference proteome</keyword>